<evidence type="ECO:0000259" key="6">
    <source>
        <dbReference type="PROSITE" id="PS50071"/>
    </source>
</evidence>
<dbReference type="AlphaFoldDB" id="A0A0L0SK57"/>
<dbReference type="InterPro" id="IPR001356">
    <property type="entry name" value="HD"/>
</dbReference>
<evidence type="ECO:0000256" key="3">
    <source>
        <dbReference type="ARBA" id="ARBA00023242"/>
    </source>
</evidence>
<dbReference type="InterPro" id="IPR050224">
    <property type="entry name" value="TALE_homeobox"/>
</dbReference>
<dbReference type="Pfam" id="PF05920">
    <property type="entry name" value="Homeobox_KN"/>
    <property type="match status" value="1"/>
</dbReference>
<comment type="subcellular location">
    <subcellularLocation>
        <location evidence="4">Nucleus</location>
    </subcellularLocation>
</comment>
<feature type="domain" description="Homeobox" evidence="6">
    <location>
        <begin position="84"/>
        <end position="147"/>
    </location>
</feature>
<feature type="compositionally biased region" description="Basic and acidic residues" evidence="5">
    <location>
        <begin position="232"/>
        <end position="241"/>
    </location>
</feature>
<evidence type="ECO:0000256" key="4">
    <source>
        <dbReference type="PROSITE-ProRule" id="PRU00108"/>
    </source>
</evidence>
<keyword evidence="8" id="KW-1185">Reference proteome</keyword>
<dbReference type="VEuPathDB" id="FungiDB:AMAG_08053"/>
<dbReference type="SMART" id="SM00389">
    <property type="entry name" value="HOX"/>
    <property type="match status" value="1"/>
</dbReference>
<dbReference type="PANTHER" id="PTHR11850">
    <property type="entry name" value="HOMEOBOX PROTEIN TRANSCRIPTION FACTORS"/>
    <property type="match status" value="1"/>
</dbReference>
<dbReference type="Proteomes" id="UP000054350">
    <property type="component" value="Unassembled WGS sequence"/>
</dbReference>
<protein>
    <recommendedName>
        <fullName evidence="6">Homeobox domain-containing protein</fullName>
    </recommendedName>
</protein>
<dbReference type="GO" id="GO:0006355">
    <property type="term" value="P:regulation of DNA-templated transcription"/>
    <property type="evidence" value="ECO:0007669"/>
    <property type="project" value="InterPro"/>
</dbReference>
<evidence type="ECO:0000313" key="7">
    <source>
        <dbReference type="EMBL" id="KNE62876.1"/>
    </source>
</evidence>
<proteinExistence type="predicted"/>
<gene>
    <name evidence="7" type="ORF">AMAG_08053</name>
</gene>
<dbReference type="SMR" id="A0A0L0SK57"/>
<dbReference type="CDD" id="cd00086">
    <property type="entry name" value="homeodomain"/>
    <property type="match status" value="1"/>
</dbReference>
<name>A0A0L0SK57_ALLM3</name>
<feature type="region of interest" description="Disordered" evidence="5">
    <location>
        <begin position="153"/>
        <end position="241"/>
    </location>
</feature>
<reference evidence="8" key="2">
    <citation type="submission" date="2009-11" db="EMBL/GenBank/DDBJ databases">
        <title>The Genome Sequence of Allomyces macrogynus strain ATCC 38327.</title>
        <authorList>
            <consortium name="The Broad Institute Genome Sequencing Platform"/>
            <person name="Russ C."/>
            <person name="Cuomo C."/>
            <person name="Shea T."/>
            <person name="Young S.K."/>
            <person name="Zeng Q."/>
            <person name="Koehrsen M."/>
            <person name="Haas B."/>
            <person name="Borodovsky M."/>
            <person name="Guigo R."/>
            <person name="Alvarado L."/>
            <person name="Berlin A."/>
            <person name="Borenstein D."/>
            <person name="Chen Z."/>
            <person name="Engels R."/>
            <person name="Freedman E."/>
            <person name="Gellesch M."/>
            <person name="Goldberg J."/>
            <person name="Griggs A."/>
            <person name="Gujja S."/>
            <person name="Heiman D."/>
            <person name="Hepburn T."/>
            <person name="Howarth C."/>
            <person name="Jen D."/>
            <person name="Larson L."/>
            <person name="Lewis B."/>
            <person name="Mehta T."/>
            <person name="Park D."/>
            <person name="Pearson M."/>
            <person name="Roberts A."/>
            <person name="Saif S."/>
            <person name="Shenoy N."/>
            <person name="Sisk P."/>
            <person name="Stolte C."/>
            <person name="Sykes S."/>
            <person name="Walk T."/>
            <person name="White J."/>
            <person name="Yandava C."/>
            <person name="Burger G."/>
            <person name="Gray M.W."/>
            <person name="Holland P.W.H."/>
            <person name="King N."/>
            <person name="Lang F.B.F."/>
            <person name="Roger A.J."/>
            <person name="Ruiz-Trillo I."/>
            <person name="Lander E."/>
            <person name="Nusbaum C."/>
        </authorList>
    </citation>
    <scope>NUCLEOTIDE SEQUENCE [LARGE SCALE GENOMIC DNA]</scope>
    <source>
        <strain evidence="8">ATCC 38327</strain>
    </source>
</reference>
<feature type="DNA-binding region" description="Homeobox" evidence="4">
    <location>
        <begin position="86"/>
        <end position="148"/>
    </location>
</feature>
<evidence type="ECO:0000256" key="2">
    <source>
        <dbReference type="ARBA" id="ARBA00023155"/>
    </source>
</evidence>
<keyword evidence="3 4" id="KW-0539">Nucleus</keyword>
<dbReference type="PROSITE" id="PS50071">
    <property type="entry name" value="HOMEOBOX_2"/>
    <property type="match status" value="1"/>
</dbReference>
<feature type="compositionally biased region" description="Acidic residues" evidence="5">
    <location>
        <begin position="196"/>
        <end position="206"/>
    </location>
</feature>
<dbReference type="EMBL" id="GG745341">
    <property type="protein sequence ID" value="KNE62876.1"/>
    <property type="molecule type" value="Genomic_DNA"/>
</dbReference>
<dbReference type="GO" id="GO:0005634">
    <property type="term" value="C:nucleus"/>
    <property type="evidence" value="ECO:0007669"/>
    <property type="project" value="UniProtKB-SubCell"/>
</dbReference>
<sequence>MDRLAAAAAAAASRGSSSRSGAGGALSNAAASPSPPPPPPSRATAAAPRRRASGKRARERSRTGAGALDRPLHTYTAAELNAHIGARKKRRNFTKEARSVLFAWLDEHEQDPYPTETEKRDLAAAASLTVTQINYWFVNARRRTLRNRQLAANAAPVAAADSPRASGSGAVRTLPQQPPARAPAAVAAPAAWHGSDDEEEDDEEDGGGALSGESMALSDNDSDGEYVPELQATEKPRRGGV</sequence>
<feature type="compositionally biased region" description="Low complexity" evidence="5">
    <location>
        <begin position="182"/>
        <end position="191"/>
    </location>
</feature>
<dbReference type="GO" id="GO:0003677">
    <property type="term" value="F:DNA binding"/>
    <property type="evidence" value="ECO:0007669"/>
    <property type="project" value="UniProtKB-UniRule"/>
</dbReference>
<dbReference type="STRING" id="578462.A0A0L0SK57"/>
<evidence type="ECO:0000256" key="5">
    <source>
        <dbReference type="SAM" id="MobiDB-lite"/>
    </source>
</evidence>
<feature type="region of interest" description="Disordered" evidence="5">
    <location>
        <begin position="1"/>
        <end position="72"/>
    </location>
</feature>
<dbReference type="InterPro" id="IPR009057">
    <property type="entry name" value="Homeodomain-like_sf"/>
</dbReference>
<dbReference type="SUPFAM" id="SSF46689">
    <property type="entry name" value="Homeodomain-like"/>
    <property type="match status" value="1"/>
</dbReference>
<dbReference type="eggNOG" id="KOG0773">
    <property type="taxonomic scope" value="Eukaryota"/>
</dbReference>
<keyword evidence="2 4" id="KW-0371">Homeobox</keyword>
<accession>A0A0L0SK57</accession>
<reference evidence="7 8" key="1">
    <citation type="submission" date="2009-11" db="EMBL/GenBank/DDBJ databases">
        <title>Annotation of Allomyces macrogynus ATCC 38327.</title>
        <authorList>
            <consortium name="The Broad Institute Genome Sequencing Platform"/>
            <person name="Russ C."/>
            <person name="Cuomo C."/>
            <person name="Burger G."/>
            <person name="Gray M.W."/>
            <person name="Holland P.W.H."/>
            <person name="King N."/>
            <person name="Lang F.B.F."/>
            <person name="Roger A.J."/>
            <person name="Ruiz-Trillo I."/>
            <person name="Young S.K."/>
            <person name="Zeng Q."/>
            <person name="Gargeya S."/>
            <person name="Fitzgerald M."/>
            <person name="Haas B."/>
            <person name="Abouelleil A."/>
            <person name="Alvarado L."/>
            <person name="Arachchi H.M."/>
            <person name="Berlin A."/>
            <person name="Chapman S.B."/>
            <person name="Gearin G."/>
            <person name="Goldberg J."/>
            <person name="Griggs A."/>
            <person name="Gujja S."/>
            <person name="Hansen M."/>
            <person name="Heiman D."/>
            <person name="Howarth C."/>
            <person name="Larimer J."/>
            <person name="Lui A."/>
            <person name="MacDonald P.J.P."/>
            <person name="McCowen C."/>
            <person name="Montmayeur A."/>
            <person name="Murphy C."/>
            <person name="Neiman D."/>
            <person name="Pearson M."/>
            <person name="Priest M."/>
            <person name="Roberts A."/>
            <person name="Saif S."/>
            <person name="Shea T."/>
            <person name="Sisk P."/>
            <person name="Stolte C."/>
            <person name="Sykes S."/>
            <person name="Wortman J."/>
            <person name="Nusbaum C."/>
            <person name="Birren B."/>
        </authorList>
    </citation>
    <scope>NUCLEOTIDE SEQUENCE [LARGE SCALE GENOMIC DNA]</scope>
    <source>
        <strain evidence="7 8">ATCC 38327</strain>
    </source>
</reference>
<dbReference type="OrthoDB" id="10056939at2759"/>
<evidence type="ECO:0000256" key="1">
    <source>
        <dbReference type="ARBA" id="ARBA00023125"/>
    </source>
</evidence>
<feature type="compositionally biased region" description="Basic residues" evidence="5">
    <location>
        <begin position="48"/>
        <end position="59"/>
    </location>
</feature>
<keyword evidence="1 4" id="KW-0238">DNA-binding</keyword>
<dbReference type="InterPro" id="IPR008422">
    <property type="entry name" value="KN_HD"/>
</dbReference>
<evidence type="ECO:0000313" key="8">
    <source>
        <dbReference type="Proteomes" id="UP000054350"/>
    </source>
</evidence>
<feature type="compositionally biased region" description="Low complexity" evidence="5">
    <location>
        <begin position="1"/>
        <end position="32"/>
    </location>
</feature>
<dbReference type="Gene3D" id="1.10.10.60">
    <property type="entry name" value="Homeodomain-like"/>
    <property type="match status" value="1"/>
</dbReference>
<organism evidence="7 8">
    <name type="scientific">Allomyces macrogynus (strain ATCC 38327)</name>
    <name type="common">Allomyces javanicus var. macrogynus</name>
    <dbReference type="NCBI Taxonomy" id="578462"/>
    <lineage>
        <taxon>Eukaryota</taxon>
        <taxon>Fungi</taxon>
        <taxon>Fungi incertae sedis</taxon>
        <taxon>Blastocladiomycota</taxon>
        <taxon>Blastocladiomycetes</taxon>
        <taxon>Blastocladiales</taxon>
        <taxon>Blastocladiaceae</taxon>
        <taxon>Allomyces</taxon>
    </lineage>
</organism>